<reference evidence="1" key="1">
    <citation type="submission" date="2021-01" db="EMBL/GenBank/DDBJ databases">
        <authorList>
            <person name="Corre E."/>
            <person name="Pelletier E."/>
            <person name="Niang G."/>
            <person name="Scheremetjew M."/>
            <person name="Finn R."/>
            <person name="Kale V."/>
            <person name="Holt S."/>
            <person name="Cochrane G."/>
            <person name="Meng A."/>
            <person name="Brown T."/>
            <person name="Cohen L."/>
        </authorList>
    </citation>
    <scope>NUCLEOTIDE SEQUENCE</scope>
    <source>
        <strain evidence="1">Isolate 1302-5</strain>
    </source>
</reference>
<dbReference type="EMBL" id="HBKQ01021142">
    <property type="protein sequence ID" value="CAE2237207.1"/>
    <property type="molecule type" value="Transcribed_RNA"/>
</dbReference>
<organism evidence="1">
    <name type="scientific">Odontella aurita</name>
    <dbReference type="NCBI Taxonomy" id="265563"/>
    <lineage>
        <taxon>Eukaryota</taxon>
        <taxon>Sar</taxon>
        <taxon>Stramenopiles</taxon>
        <taxon>Ochrophyta</taxon>
        <taxon>Bacillariophyta</taxon>
        <taxon>Mediophyceae</taxon>
        <taxon>Biddulphiophycidae</taxon>
        <taxon>Eupodiscales</taxon>
        <taxon>Odontellaceae</taxon>
        <taxon>Odontella</taxon>
    </lineage>
</organism>
<proteinExistence type="predicted"/>
<name>A0A7S4MR94_9STRA</name>
<dbReference type="SUPFAM" id="SSF51197">
    <property type="entry name" value="Clavaminate synthase-like"/>
    <property type="match status" value="1"/>
</dbReference>
<dbReference type="AlphaFoldDB" id="A0A7S4MR94"/>
<sequence length="262" mass="27558">MTRGPFDPNASGMRIPHLMVPTGAPLPPAKKAAAAAGIGGPDAVLYRYQAFPSVRVVRPGETSTEPHCDVARGHSVGNINFHIPLTPAFGTNALFVESHPGREDWHPLSTKSLGLGYLYDGARCLHFGLENTTDRTRVSLSFRIAVARCSSATVGRDAVRLVGDGLGSMAGAGDVVMEAAEDVEVDVDDDLCSDRILRDAYVTAGPGYYDEAVIDTGSSSGGGGLMMRPGFFHSGPGPVVVKKYGAGSRLLDPDERVGFPFA</sequence>
<evidence type="ECO:0000313" key="1">
    <source>
        <dbReference type="EMBL" id="CAE2237207.1"/>
    </source>
</evidence>
<gene>
    <name evidence="1" type="ORF">OAUR00152_LOCUS14337</name>
</gene>
<protein>
    <submittedName>
        <fullName evidence="1">Uncharacterized protein</fullName>
    </submittedName>
</protein>
<accession>A0A7S4MR94</accession>